<gene>
    <name evidence="18" type="ORF">E6W39_00230</name>
</gene>
<dbReference type="Pfam" id="PF03412">
    <property type="entry name" value="Peptidase_C39"/>
    <property type="match status" value="1"/>
</dbReference>
<evidence type="ECO:0000256" key="4">
    <source>
        <dbReference type="ARBA" id="ARBA00022692"/>
    </source>
</evidence>
<feature type="transmembrane region" description="Helical" evidence="14">
    <location>
        <begin position="441"/>
        <end position="462"/>
    </location>
</feature>
<organism evidence="18 19">
    <name type="scientific">Kitasatospora acidiphila</name>
    <dbReference type="NCBI Taxonomy" id="2567942"/>
    <lineage>
        <taxon>Bacteria</taxon>
        <taxon>Bacillati</taxon>
        <taxon>Actinomycetota</taxon>
        <taxon>Actinomycetes</taxon>
        <taxon>Kitasatosporales</taxon>
        <taxon>Streptomycetaceae</taxon>
        <taxon>Kitasatospora</taxon>
    </lineage>
</organism>
<dbReference type="OrthoDB" id="9806127at2"/>
<dbReference type="Gene3D" id="3.40.50.300">
    <property type="entry name" value="P-loop containing nucleotide triphosphate hydrolases"/>
    <property type="match status" value="1"/>
</dbReference>
<dbReference type="PANTHER" id="PTHR24221">
    <property type="entry name" value="ATP-BINDING CASSETTE SUB-FAMILY B"/>
    <property type="match status" value="1"/>
</dbReference>
<feature type="region of interest" description="Disordered" evidence="13">
    <location>
        <begin position="15"/>
        <end position="36"/>
    </location>
</feature>
<feature type="transmembrane region" description="Helical" evidence="14">
    <location>
        <begin position="325"/>
        <end position="347"/>
    </location>
</feature>
<sequence>MTTGPRFRAEALAHHQRADGLGPVLGHAPSAHRPRDARERLRSAAARLRSRSGPRIPVCYQTQVSDCGPASLVMTLRHHGIEADLDAVRARADAGRNGASARTLLELGRSFGLNGRGVRTDLDGLTHLPPGTILFWNFNHFVVLESATEHHVDIVDPAAGRRRLSRSSVAEAFTGVALEFDRPLAGAGGGRQGRPAQAASPWRQLLRLVPRGRELRRLAAASAALTAFEFVLPLTVSYLVGQVLPNRRTGLLWPVITGLGVLCLLFLLLQVIRSFLVTRRQASVEKELTWGVMTHLASLPYDFFTVHNAGDLAMRVRTSSVLNQVLSLTAVSAIFDSALIAVYLAAIVVADPALAALVVLLILLQVLVLSFAWRRQAELSHEVLERQTKTQDQLVELLESMTTLKAAGLEAAAAERWSHTLVREVNKRLTARRNAALTTSVSRAIQFTAPVAVLLAGAWRVLAGHGSLGDTLGFMALTIALFAPLEGMFTAAAQLAAIRPALARLDDLLRSPAEPGGLPLPAAGPGRLTAEAVSFRYRGAPAPSLSGVDLDIAPGSFVAIIGRSGSGKSTLGMLLAGLHLPTSGTIRADGIDLTELDRPAYRREIGYVNQNAHLFGGSIRENIAFGGDDVSPADLKEAVRLARIHEDIAALPLGYDTLVGPGGHGLSGGQRQRVVLARALARKPRLLVLDEATSALDPALEEEILGGLLGSGITVVAIAHRLTVLERADHVVVIRDGRIVEAGTPGELLARGGEFLCLT</sequence>
<dbReference type="SUPFAM" id="SSF90123">
    <property type="entry name" value="ABC transporter transmembrane region"/>
    <property type="match status" value="1"/>
</dbReference>
<dbReference type="EMBL" id="VIGB01000001">
    <property type="protein sequence ID" value="TQF08024.1"/>
    <property type="molecule type" value="Genomic_DNA"/>
</dbReference>
<feature type="transmembrane region" description="Helical" evidence="14">
    <location>
        <begin position="474"/>
        <end position="498"/>
    </location>
</feature>
<dbReference type="PROSITE" id="PS50929">
    <property type="entry name" value="ABC_TM1F"/>
    <property type="match status" value="1"/>
</dbReference>
<evidence type="ECO:0000256" key="6">
    <source>
        <dbReference type="ARBA" id="ARBA00022807"/>
    </source>
</evidence>
<evidence type="ECO:0000259" key="17">
    <source>
        <dbReference type="PROSITE" id="PS50990"/>
    </source>
</evidence>
<keyword evidence="7" id="KW-0067">ATP-binding</keyword>
<feature type="domain" description="ABC transmembrane type-1" evidence="16">
    <location>
        <begin position="218"/>
        <end position="497"/>
    </location>
</feature>
<keyword evidence="5" id="KW-0547">Nucleotide-binding</keyword>
<dbReference type="GO" id="GO:0005886">
    <property type="term" value="C:plasma membrane"/>
    <property type="evidence" value="ECO:0007669"/>
    <property type="project" value="UniProtKB-SubCell"/>
</dbReference>
<evidence type="ECO:0000256" key="8">
    <source>
        <dbReference type="ARBA" id="ARBA00022927"/>
    </source>
</evidence>
<keyword evidence="8" id="KW-0653">Protein transport</keyword>
<evidence type="ECO:0000313" key="18">
    <source>
        <dbReference type="EMBL" id="TQF08024.1"/>
    </source>
</evidence>
<dbReference type="GO" id="GO:0016887">
    <property type="term" value="F:ATP hydrolysis activity"/>
    <property type="evidence" value="ECO:0007669"/>
    <property type="project" value="InterPro"/>
</dbReference>
<feature type="domain" description="ABC transporter" evidence="15">
    <location>
        <begin position="528"/>
        <end position="756"/>
    </location>
</feature>
<evidence type="ECO:0000313" key="19">
    <source>
        <dbReference type="Proteomes" id="UP000319103"/>
    </source>
</evidence>
<dbReference type="GO" id="GO:0034040">
    <property type="term" value="F:ATPase-coupled lipid transmembrane transporter activity"/>
    <property type="evidence" value="ECO:0007669"/>
    <property type="project" value="TreeGrafter"/>
</dbReference>
<keyword evidence="4 14" id="KW-0812">Transmembrane</keyword>
<dbReference type="GO" id="GO:0043213">
    <property type="term" value="P:bacteriocin transport"/>
    <property type="evidence" value="ECO:0007669"/>
    <property type="project" value="UniProtKB-KW"/>
</dbReference>
<evidence type="ECO:0000256" key="3">
    <source>
        <dbReference type="ARBA" id="ARBA00022475"/>
    </source>
</evidence>
<protein>
    <submittedName>
        <fullName evidence="18">Peptidase domain-containing ABC transporter</fullName>
    </submittedName>
</protein>
<dbReference type="RefSeq" id="WP_141631685.1">
    <property type="nucleotide sequence ID" value="NZ_VIGB01000001.1"/>
</dbReference>
<dbReference type="AlphaFoldDB" id="A0A540WHU3"/>
<dbReference type="GO" id="GO:0006508">
    <property type="term" value="P:proteolysis"/>
    <property type="evidence" value="ECO:0007669"/>
    <property type="project" value="InterPro"/>
</dbReference>
<evidence type="ECO:0000256" key="9">
    <source>
        <dbReference type="ARBA" id="ARBA00022989"/>
    </source>
</evidence>
<evidence type="ECO:0000256" key="14">
    <source>
        <dbReference type="SAM" id="Phobius"/>
    </source>
</evidence>
<dbReference type="SMART" id="SM00382">
    <property type="entry name" value="AAA"/>
    <property type="match status" value="1"/>
</dbReference>
<dbReference type="InterPro" id="IPR017871">
    <property type="entry name" value="ABC_transporter-like_CS"/>
</dbReference>
<dbReference type="Gene3D" id="3.90.70.10">
    <property type="entry name" value="Cysteine proteinases"/>
    <property type="match status" value="1"/>
</dbReference>
<reference evidence="18 19" key="1">
    <citation type="submission" date="2019-06" db="EMBL/GenBank/DDBJ databases">
        <title>Description of Kitasatospora acidophila sp. nov. isolated from pine grove soil, and reclassification of Streptomyces novaecaesareae to Kitasatospora novaeceasareae comb. nov.</title>
        <authorList>
            <person name="Kim M.J."/>
        </authorList>
    </citation>
    <scope>NUCLEOTIDE SEQUENCE [LARGE SCALE GENOMIC DNA]</scope>
    <source>
        <strain evidence="18 19">MMS16-CNU292</strain>
    </source>
</reference>
<accession>A0A540WHU3</accession>
<dbReference type="GO" id="GO:0015031">
    <property type="term" value="P:protein transport"/>
    <property type="evidence" value="ECO:0007669"/>
    <property type="project" value="UniProtKB-KW"/>
</dbReference>
<evidence type="ECO:0000256" key="11">
    <source>
        <dbReference type="ARBA" id="ARBA00043264"/>
    </source>
</evidence>
<keyword evidence="10 14" id="KW-0472">Membrane</keyword>
<evidence type="ECO:0000259" key="15">
    <source>
        <dbReference type="PROSITE" id="PS50893"/>
    </source>
</evidence>
<dbReference type="Gene3D" id="1.20.1560.10">
    <property type="entry name" value="ABC transporter type 1, transmembrane domain"/>
    <property type="match status" value="1"/>
</dbReference>
<dbReference type="Pfam" id="PF00664">
    <property type="entry name" value="ABC_membrane"/>
    <property type="match status" value="1"/>
</dbReference>
<dbReference type="GO" id="GO:0005524">
    <property type="term" value="F:ATP binding"/>
    <property type="evidence" value="ECO:0007669"/>
    <property type="project" value="UniProtKB-KW"/>
</dbReference>
<evidence type="ECO:0000259" key="16">
    <source>
        <dbReference type="PROSITE" id="PS50929"/>
    </source>
</evidence>
<dbReference type="FunFam" id="3.40.50.300:FF:000299">
    <property type="entry name" value="ABC transporter ATP-binding protein/permease"/>
    <property type="match status" value="1"/>
</dbReference>
<dbReference type="PANTHER" id="PTHR24221:SF654">
    <property type="entry name" value="ATP-BINDING CASSETTE SUB-FAMILY B MEMBER 6"/>
    <property type="match status" value="1"/>
</dbReference>
<dbReference type="GO" id="GO:0140359">
    <property type="term" value="F:ABC-type transporter activity"/>
    <property type="evidence" value="ECO:0007669"/>
    <property type="project" value="InterPro"/>
</dbReference>
<dbReference type="PROSITE" id="PS50990">
    <property type="entry name" value="PEPTIDASE_C39"/>
    <property type="match status" value="1"/>
</dbReference>
<name>A0A540WHU3_9ACTN</name>
<comment type="subcellular location">
    <subcellularLocation>
        <location evidence="1">Cell membrane</location>
        <topology evidence="1">Multi-pass membrane protein</topology>
    </subcellularLocation>
</comment>
<evidence type="ECO:0000256" key="5">
    <source>
        <dbReference type="ARBA" id="ARBA00022741"/>
    </source>
</evidence>
<dbReference type="GO" id="GO:0008234">
    <property type="term" value="F:cysteine-type peptidase activity"/>
    <property type="evidence" value="ECO:0007669"/>
    <property type="project" value="UniProtKB-KW"/>
</dbReference>
<evidence type="ECO:0000256" key="12">
    <source>
        <dbReference type="ARBA" id="ARBA00061644"/>
    </source>
</evidence>
<feature type="domain" description="Peptidase C39" evidence="17">
    <location>
        <begin position="61"/>
        <end position="180"/>
    </location>
</feature>
<dbReference type="InterPro" id="IPR003439">
    <property type="entry name" value="ABC_transporter-like_ATP-bd"/>
</dbReference>
<dbReference type="InterPro" id="IPR036640">
    <property type="entry name" value="ABC1_TM_sf"/>
</dbReference>
<evidence type="ECO:0000256" key="2">
    <source>
        <dbReference type="ARBA" id="ARBA00022448"/>
    </source>
</evidence>
<dbReference type="PROSITE" id="PS50893">
    <property type="entry name" value="ABC_TRANSPORTER_2"/>
    <property type="match status" value="1"/>
</dbReference>
<evidence type="ECO:0000256" key="7">
    <source>
        <dbReference type="ARBA" id="ARBA00022840"/>
    </source>
</evidence>
<evidence type="ECO:0000256" key="10">
    <source>
        <dbReference type="ARBA" id="ARBA00023136"/>
    </source>
</evidence>
<feature type="transmembrane region" description="Helical" evidence="14">
    <location>
        <begin position="251"/>
        <end position="272"/>
    </location>
</feature>
<keyword evidence="6" id="KW-0788">Thiol protease</keyword>
<feature type="transmembrane region" description="Helical" evidence="14">
    <location>
        <begin position="218"/>
        <end position="239"/>
    </location>
</feature>
<evidence type="ECO:0000256" key="1">
    <source>
        <dbReference type="ARBA" id="ARBA00004651"/>
    </source>
</evidence>
<evidence type="ECO:0000256" key="13">
    <source>
        <dbReference type="SAM" id="MobiDB-lite"/>
    </source>
</evidence>
<proteinExistence type="inferred from homology"/>
<dbReference type="SUPFAM" id="SSF52540">
    <property type="entry name" value="P-loop containing nucleoside triphosphate hydrolases"/>
    <property type="match status" value="1"/>
</dbReference>
<keyword evidence="9 14" id="KW-1133">Transmembrane helix</keyword>
<keyword evidence="11" id="KW-0080">Bacteriocin transport</keyword>
<dbReference type="InterPro" id="IPR039421">
    <property type="entry name" value="Type_1_exporter"/>
</dbReference>
<dbReference type="PROSITE" id="PS00211">
    <property type="entry name" value="ABC_TRANSPORTER_1"/>
    <property type="match status" value="1"/>
</dbReference>
<dbReference type="InterPro" id="IPR003593">
    <property type="entry name" value="AAA+_ATPase"/>
</dbReference>
<keyword evidence="2" id="KW-0813">Transport</keyword>
<dbReference type="InterPro" id="IPR005074">
    <property type="entry name" value="Peptidase_C39"/>
</dbReference>
<keyword evidence="19" id="KW-1185">Reference proteome</keyword>
<keyword evidence="3" id="KW-1003">Cell membrane</keyword>
<keyword evidence="6" id="KW-0378">Hydrolase</keyword>
<keyword evidence="6" id="KW-0645">Protease</keyword>
<comment type="caution">
    <text evidence="18">The sequence shown here is derived from an EMBL/GenBank/DDBJ whole genome shotgun (WGS) entry which is preliminary data.</text>
</comment>
<comment type="similarity">
    <text evidence="12">Belongs to the ABC transporter superfamily. Lipid exporter (TC 3.A.1.106) family.</text>
</comment>
<dbReference type="InterPro" id="IPR011527">
    <property type="entry name" value="ABC1_TM_dom"/>
</dbReference>
<dbReference type="Pfam" id="PF00005">
    <property type="entry name" value="ABC_tran"/>
    <property type="match status" value="1"/>
</dbReference>
<dbReference type="InterPro" id="IPR027417">
    <property type="entry name" value="P-loop_NTPase"/>
</dbReference>
<dbReference type="Proteomes" id="UP000319103">
    <property type="component" value="Unassembled WGS sequence"/>
</dbReference>
<feature type="transmembrane region" description="Helical" evidence="14">
    <location>
        <begin position="353"/>
        <end position="373"/>
    </location>
</feature>